<proteinExistence type="predicted"/>
<accession>A0A2P2M1P3</accession>
<protein>
    <submittedName>
        <fullName evidence="1">ADP-ribosylation factor 1</fullName>
    </submittedName>
</protein>
<reference evidence="1" key="1">
    <citation type="submission" date="2018-02" db="EMBL/GenBank/DDBJ databases">
        <title>Rhizophora mucronata_Transcriptome.</title>
        <authorList>
            <person name="Meera S.P."/>
            <person name="Sreeshan A."/>
            <person name="Augustine A."/>
        </authorList>
    </citation>
    <scope>NUCLEOTIDE SEQUENCE</scope>
    <source>
        <tissue evidence="1">Leaf</tissue>
    </source>
</reference>
<dbReference type="AlphaFoldDB" id="A0A2P2M1P3"/>
<sequence length="53" mass="5964">MTKRNQEKKACVFVHGNLPTSIHELSFGLKKKVLISCSCQMGRTSKLTRAPFL</sequence>
<organism evidence="1">
    <name type="scientific">Rhizophora mucronata</name>
    <name type="common">Asiatic mangrove</name>
    <dbReference type="NCBI Taxonomy" id="61149"/>
    <lineage>
        <taxon>Eukaryota</taxon>
        <taxon>Viridiplantae</taxon>
        <taxon>Streptophyta</taxon>
        <taxon>Embryophyta</taxon>
        <taxon>Tracheophyta</taxon>
        <taxon>Spermatophyta</taxon>
        <taxon>Magnoliopsida</taxon>
        <taxon>eudicotyledons</taxon>
        <taxon>Gunneridae</taxon>
        <taxon>Pentapetalae</taxon>
        <taxon>rosids</taxon>
        <taxon>fabids</taxon>
        <taxon>Malpighiales</taxon>
        <taxon>Rhizophoraceae</taxon>
        <taxon>Rhizophora</taxon>
    </lineage>
</organism>
<dbReference type="EMBL" id="GGEC01043660">
    <property type="protein sequence ID" value="MBX24144.1"/>
    <property type="molecule type" value="Transcribed_RNA"/>
</dbReference>
<name>A0A2P2M1P3_RHIMU</name>
<evidence type="ECO:0000313" key="1">
    <source>
        <dbReference type="EMBL" id="MBX24144.1"/>
    </source>
</evidence>